<dbReference type="CDD" id="cd18989">
    <property type="entry name" value="LGIC_ECD_cation"/>
    <property type="match status" value="1"/>
</dbReference>
<evidence type="ECO:0000313" key="4">
    <source>
        <dbReference type="EMBL" id="KAJ1355028.1"/>
    </source>
</evidence>
<dbReference type="InterPro" id="IPR006201">
    <property type="entry name" value="Neur_channel"/>
</dbReference>
<dbReference type="SUPFAM" id="SSF63712">
    <property type="entry name" value="Nicotinic receptor ligand binding domain-like"/>
    <property type="match status" value="1"/>
</dbReference>
<dbReference type="GO" id="GO:0005230">
    <property type="term" value="F:extracellular ligand-gated monoatomic ion channel activity"/>
    <property type="evidence" value="ECO:0007669"/>
    <property type="project" value="InterPro"/>
</dbReference>
<evidence type="ECO:0000259" key="3">
    <source>
        <dbReference type="Pfam" id="PF02931"/>
    </source>
</evidence>
<sequence>MWLFFTFSLCSTLFISVRAQDDPEGIDDEGADAEAIYNKTYSEYQTELEKTIFKDYVNTRRPVRNISRPTDVSLHFHIVHVSINQQEQTMTVHGHLYMTWIDEFLGWDVTAFNGIRITRCSKWRVWQPKIKVANSVAGIYSAFEISTHAHVLLQSLGKEQAKVEMYPTFSIKVGCNLDYADFPRDVNSCSLSVFAKQRMSEVRLKNYYNMPPTLSIGWGNQADKRVISDFEILNVSNHLTYYKHGNTSVLEPITANEMAVSWTVLHTTIQFQRHSVMFGISIVLPCLVSASFNILSFLLPSLIHAVYTLLSNVVIQAVFLQELVNGMPLASSRVPNSVMFYGMTMLCNMLSLLLHILLLVMEQQVKPFVIRPFVHAIGKAIAIRLPLSSKSPIIALRVAIGSIVFIFYFISIFVLLVF</sequence>
<accession>A0AAD5ME01</accession>
<keyword evidence="1" id="KW-0812">Transmembrane</keyword>
<proteinExistence type="predicted"/>
<organism evidence="4 5">
    <name type="scientific">Parelaphostrongylus tenuis</name>
    <name type="common">Meningeal worm</name>
    <dbReference type="NCBI Taxonomy" id="148309"/>
    <lineage>
        <taxon>Eukaryota</taxon>
        <taxon>Metazoa</taxon>
        <taxon>Ecdysozoa</taxon>
        <taxon>Nematoda</taxon>
        <taxon>Chromadorea</taxon>
        <taxon>Rhabditida</taxon>
        <taxon>Rhabditina</taxon>
        <taxon>Rhabditomorpha</taxon>
        <taxon>Strongyloidea</taxon>
        <taxon>Metastrongylidae</taxon>
        <taxon>Parelaphostrongylus</taxon>
    </lineage>
</organism>
<dbReference type="Gene3D" id="2.70.170.10">
    <property type="entry name" value="Neurotransmitter-gated ion-channel ligand-binding domain"/>
    <property type="match status" value="1"/>
</dbReference>
<dbReference type="Pfam" id="PF02931">
    <property type="entry name" value="Neur_chan_LBD"/>
    <property type="match status" value="1"/>
</dbReference>
<dbReference type="AlphaFoldDB" id="A0AAD5ME01"/>
<feature type="transmembrane region" description="Helical" evidence="1">
    <location>
        <begin position="276"/>
        <end position="295"/>
    </location>
</feature>
<keyword evidence="5" id="KW-1185">Reference proteome</keyword>
<keyword evidence="1" id="KW-0472">Membrane</keyword>
<dbReference type="PANTHER" id="PTHR18945">
    <property type="entry name" value="NEUROTRANSMITTER GATED ION CHANNEL"/>
    <property type="match status" value="1"/>
</dbReference>
<protein>
    <recommendedName>
        <fullName evidence="3">Neurotransmitter-gated ion-channel ligand-binding domain-containing protein</fullName>
    </recommendedName>
</protein>
<evidence type="ECO:0000256" key="2">
    <source>
        <dbReference type="SAM" id="SignalP"/>
    </source>
</evidence>
<evidence type="ECO:0000256" key="1">
    <source>
        <dbReference type="SAM" id="Phobius"/>
    </source>
</evidence>
<feature type="transmembrane region" description="Helical" evidence="1">
    <location>
        <begin position="302"/>
        <end position="320"/>
    </location>
</feature>
<feature type="transmembrane region" description="Helical" evidence="1">
    <location>
        <begin position="340"/>
        <end position="361"/>
    </location>
</feature>
<keyword evidence="1" id="KW-1133">Transmembrane helix</keyword>
<dbReference type="Proteomes" id="UP001196413">
    <property type="component" value="Unassembled WGS sequence"/>
</dbReference>
<dbReference type="GO" id="GO:0004888">
    <property type="term" value="F:transmembrane signaling receptor activity"/>
    <property type="evidence" value="ECO:0007669"/>
    <property type="project" value="InterPro"/>
</dbReference>
<dbReference type="InterPro" id="IPR036734">
    <property type="entry name" value="Neur_chan_lig-bd_sf"/>
</dbReference>
<dbReference type="GO" id="GO:0016020">
    <property type="term" value="C:membrane"/>
    <property type="evidence" value="ECO:0007669"/>
    <property type="project" value="InterPro"/>
</dbReference>
<feature type="chain" id="PRO_5041953027" description="Neurotransmitter-gated ion-channel ligand-binding domain-containing protein" evidence="2">
    <location>
        <begin position="20"/>
        <end position="418"/>
    </location>
</feature>
<reference evidence="4" key="1">
    <citation type="submission" date="2021-06" db="EMBL/GenBank/DDBJ databases">
        <title>Parelaphostrongylus tenuis whole genome reference sequence.</title>
        <authorList>
            <person name="Garwood T.J."/>
            <person name="Larsen P.A."/>
            <person name="Fountain-Jones N.M."/>
            <person name="Garbe J.R."/>
            <person name="Macchietto M.G."/>
            <person name="Kania S.A."/>
            <person name="Gerhold R.W."/>
            <person name="Richards J.E."/>
            <person name="Wolf T.M."/>
        </authorList>
    </citation>
    <scope>NUCLEOTIDE SEQUENCE</scope>
    <source>
        <strain evidence="4">MNPRO001-30</strain>
        <tissue evidence="4">Meninges</tissue>
    </source>
</reference>
<evidence type="ECO:0000313" key="5">
    <source>
        <dbReference type="Proteomes" id="UP001196413"/>
    </source>
</evidence>
<feature type="transmembrane region" description="Helical" evidence="1">
    <location>
        <begin position="394"/>
        <end position="417"/>
    </location>
</feature>
<feature type="domain" description="Neurotransmitter-gated ion-channel ligand-binding" evidence="3">
    <location>
        <begin position="46"/>
        <end position="219"/>
    </location>
</feature>
<dbReference type="InterPro" id="IPR006202">
    <property type="entry name" value="Neur_chan_lig-bd"/>
</dbReference>
<keyword evidence="2" id="KW-0732">Signal</keyword>
<dbReference type="EMBL" id="JAHQIW010002308">
    <property type="protein sequence ID" value="KAJ1355028.1"/>
    <property type="molecule type" value="Genomic_DNA"/>
</dbReference>
<comment type="caution">
    <text evidence="4">The sequence shown here is derived from an EMBL/GenBank/DDBJ whole genome shotgun (WGS) entry which is preliminary data.</text>
</comment>
<feature type="signal peptide" evidence="2">
    <location>
        <begin position="1"/>
        <end position="19"/>
    </location>
</feature>
<gene>
    <name evidence="4" type="ORF">KIN20_012144</name>
</gene>
<name>A0AAD5ME01_PARTN</name>